<dbReference type="InParanoid" id="A0A0G4ENF9"/>
<evidence type="ECO:0000313" key="3">
    <source>
        <dbReference type="EMBL" id="CEL98371.1"/>
    </source>
</evidence>
<dbReference type="EMBL" id="CDMY01000269">
    <property type="protein sequence ID" value="CEL98371.1"/>
    <property type="molecule type" value="Genomic_DNA"/>
</dbReference>
<dbReference type="Proteomes" id="UP000041254">
    <property type="component" value="Unassembled WGS sequence"/>
</dbReference>
<keyword evidence="1" id="KW-0472">Membrane</keyword>
<keyword evidence="1" id="KW-1133">Transmembrane helix</keyword>
<dbReference type="VEuPathDB" id="CryptoDB:Vbra_22907"/>
<evidence type="ECO:0000256" key="2">
    <source>
        <dbReference type="SAM" id="SignalP"/>
    </source>
</evidence>
<gene>
    <name evidence="3" type="ORF">Vbra_22907</name>
</gene>
<sequence length="300" mass="31840">MQISALLLSFIPPFVPPFVASQAAPGWSSLLGSYLARHRGLQSSTEASCEISSSPSLVQLVTNGILKEERDPVVLDDLGALTNTVILELDVGNFTMTVGPASANEIRVAGDDLYAKTRFHFDIRKSYFVDAGEGEAVATGAYAIDFGPDENVTCDFDRMEYEMELTSADWLLGALTAAGTETREGEIKRMVSRMLCRQVIKKVTGENLLDTPPPEIQLMSWYSSGFHYIFLALGLVVGFLLGMCGFVGYKRCKRSWAEAEVQGGGRGRGKGGAGDGLGMHNAIDAAGCSDGGGSGGSGGS</sequence>
<accession>A0A0G4ENF9</accession>
<feature type="chain" id="PRO_5005187372" description="Lipid-binding serum glycoprotein N-terminal domain-containing protein" evidence="2">
    <location>
        <begin position="22"/>
        <end position="300"/>
    </location>
</feature>
<feature type="signal peptide" evidence="2">
    <location>
        <begin position="1"/>
        <end position="21"/>
    </location>
</feature>
<feature type="transmembrane region" description="Helical" evidence="1">
    <location>
        <begin position="226"/>
        <end position="249"/>
    </location>
</feature>
<keyword evidence="2" id="KW-0732">Signal</keyword>
<reference evidence="3 4" key="1">
    <citation type="submission" date="2014-11" db="EMBL/GenBank/DDBJ databases">
        <authorList>
            <person name="Zhu J."/>
            <person name="Qi W."/>
            <person name="Song R."/>
        </authorList>
    </citation>
    <scope>NUCLEOTIDE SEQUENCE [LARGE SCALE GENOMIC DNA]</scope>
</reference>
<keyword evidence="4" id="KW-1185">Reference proteome</keyword>
<evidence type="ECO:0008006" key="5">
    <source>
        <dbReference type="Google" id="ProtNLM"/>
    </source>
</evidence>
<proteinExistence type="predicted"/>
<evidence type="ECO:0000313" key="4">
    <source>
        <dbReference type="Proteomes" id="UP000041254"/>
    </source>
</evidence>
<protein>
    <recommendedName>
        <fullName evidence="5">Lipid-binding serum glycoprotein N-terminal domain-containing protein</fullName>
    </recommendedName>
</protein>
<dbReference type="AlphaFoldDB" id="A0A0G4ENF9"/>
<name>A0A0G4ENF9_VITBC</name>
<organism evidence="3 4">
    <name type="scientific">Vitrella brassicaformis (strain CCMP3155)</name>
    <dbReference type="NCBI Taxonomy" id="1169540"/>
    <lineage>
        <taxon>Eukaryota</taxon>
        <taxon>Sar</taxon>
        <taxon>Alveolata</taxon>
        <taxon>Colpodellida</taxon>
        <taxon>Vitrellaceae</taxon>
        <taxon>Vitrella</taxon>
    </lineage>
</organism>
<keyword evidence="1" id="KW-0812">Transmembrane</keyword>
<evidence type="ECO:0000256" key="1">
    <source>
        <dbReference type="SAM" id="Phobius"/>
    </source>
</evidence>